<reference evidence="1" key="1">
    <citation type="submission" date="2018-10" db="EMBL/GenBank/DDBJ databases">
        <authorList>
            <consortium name="PulseNet: The National Subtyping Network for Foodborne Disease Surveillance"/>
            <person name="Tarr C.L."/>
            <person name="Trees E."/>
            <person name="Katz L.S."/>
            <person name="Carleton-Romer H.A."/>
            <person name="Stroika S."/>
            <person name="Kucerova Z."/>
            <person name="Roache K.F."/>
            <person name="Sabol A.L."/>
            <person name="Besser J."/>
            <person name="Gerner-Smidt P."/>
        </authorList>
    </citation>
    <scope>NUCLEOTIDE SEQUENCE [LARGE SCALE GENOMIC DNA]</scope>
    <source>
        <strain evidence="1">PNUSAS056479</strain>
    </source>
</reference>
<dbReference type="NCBIfam" id="NF041064">
    <property type="entry name" value="DpdG"/>
    <property type="match status" value="1"/>
</dbReference>
<gene>
    <name evidence="1" type="ORF">EBH50_02380</name>
</gene>
<organism evidence="1">
    <name type="scientific">Salmonella enterica</name>
    <name type="common">Salmonella choleraesuis</name>
    <dbReference type="NCBI Taxonomy" id="28901"/>
    <lineage>
        <taxon>Bacteria</taxon>
        <taxon>Pseudomonadati</taxon>
        <taxon>Pseudomonadota</taxon>
        <taxon>Gammaproteobacteria</taxon>
        <taxon>Enterobacterales</taxon>
        <taxon>Enterobacteriaceae</taxon>
        <taxon>Salmonella</taxon>
    </lineage>
</organism>
<dbReference type="Proteomes" id="UP000885317">
    <property type="component" value="Unassembled WGS sequence"/>
</dbReference>
<sequence>MSIINNAGAGSVLVLLPLIERILQSAQEPLSQDTLLARYRPDNLPANDNAWGKFTENLSFWCNQGLWPMRDGMMLPLEENARPLAHRLLACAIDSCREKGVANGNECEPLWRVLSCLLSLQQHSPGGQEPLSPPIITKKIHKWLPGEKVNENTAKLVRDFGRFLGFLELMPDGNYVTDPTRAIQCFLPIIFGNTRTLPAKIFMANMAEVMPMMDGGQFRNSVHDVMQQEKDWISPEGDNICTSTSIALQRLEISKRIILTTGSDDEDASSLQLPDGKIRRVSQITLREDAQ</sequence>
<dbReference type="AlphaFoldDB" id="A0A3H8FHN6"/>
<accession>A0A3H8FHN6</accession>
<comment type="caution">
    <text evidence="1">The sequence shown here is derived from an EMBL/GenBank/DDBJ whole genome shotgun (WGS) entry which is preliminary data.</text>
</comment>
<proteinExistence type="predicted"/>
<name>A0A3H8FHN6_SALER</name>
<evidence type="ECO:0000313" key="1">
    <source>
        <dbReference type="EMBL" id="MLE28842.1"/>
    </source>
</evidence>
<dbReference type="EMBL" id="RUTY01000002">
    <property type="protein sequence ID" value="MLE28842.1"/>
    <property type="molecule type" value="Genomic_DNA"/>
</dbReference>
<protein>
    <submittedName>
        <fullName evidence="1">Uncharacterized protein</fullName>
    </submittedName>
</protein>
<dbReference type="InterPro" id="IPR049812">
    <property type="entry name" value="DpdG-like"/>
</dbReference>